<dbReference type="GO" id="GO:0005886">
    <property type="term" value="C:plasma membrane"/>
    <property type="evidence" value="ECO:0007669"/>
    <property type="project" value="UniProtKB-SubCell"/>
</dbReference>
<dbReference type="InterPro" id="IPR036259">
    <property type="entry name" value="MFS_trans_sf"/>
</dbReference>
<evidence type="ECO:0000256" key="3">
    <source>
        <dbReference type="ARBA" id="ARBA00022692"/>
    </source>
</evidence>
<dbReference type="OrthoDB" id="272777at2"/>
<feature type="transmembrane region" description="Helical" evidence="6">
    <location>
        <begin position="327"/>
        <end position="346"/>
    </location>
</feature>
<dbReference type="GO" id="GO:0022857">
    <property type="term" value="F:transmembrane transporter activity"/>
    <property type="evidence" value="ECO:0007669"/>
    <property type="project" value="InterPro"/>
</dbReference>
<dbReference type="PROSITE" id="PS50850">
    <property type="entry name" value="MFS"/>
    <property type="match status" value="1"/>
</dbReference>
<evidence type="ECO:0000313" key="8">
    <source>
        <dbReference type="EMBL" id="PVE46344.1"/>
    </source>
</evidence>
<evidence type="ECO:0000256" key="4">
    <source>
        <dbReference type="ARBA" id="ARBA00022989"/>
    </source>
</evidence>
<feature type="transmembrane region" description="Helical" evidence="6">
    <location>
        <begin position="95"/>
        <end position="117"/>
    </location>
</feature>
<feature type="transmembrane region" description="Helical" evidence="6">
    <location>
        <begin position="366"/>
        <end position="386"/>
    </location>
</feature>
<dbReference type="SUPFAM" id="SSF103473">
    <property type="entry name" value="MFS general substrate transporter"/>
    <property type="match status" value="1"/>
</dbReference>
<dbReference type="EMBL" id="QDDR01000009">
    <property type="protein sequence ID" value="PVE46344.1"/>
    <property type="molecule type" value="Genomic_DNA"/>
</dbReference>
<dbReference type="InterPro" id="IPR050189">
    <property type="entry name" value="MFS_Efflux_Transporters"/>
</dbReference>
<dbReference type="PANTHER" id="PTHR43124:SF3">
    <property type="entry name" value="CHLORAMPHENICOL EFFLUX PUMP RV0191"/>
    <property type="match status" value="1"/>
</dbReference>
<feature type="domain" description="Major facilitator superfamily (MFS) profile" evidence="7">
    <location>
        <begin position="4"/>
        <end position="392"/>
    </location>
</feature>
<dbReference type="AlphaFoldDB" id="A0A2T7UNV4"/>
<keyword evidence="4 6" id="KW-1133">Transmembrane helix</keyword>
<dbReference type="Proteomes" id="UP000244810">
    <property type="component" value="Unassembled WGS sequence"/>
</dbReference>
<feature type="transmembrane region" description="Helical" evidence="6">
    <location>
        <begin position="295"/>
        <end position="315"/>
    </location>
</feature>
<comment type="subcellular location">
    <subcellularLocation>
        <location evidence="1">Cell membrane</location>
        <topology evidence="1">Multi-pass membrane protein</topology>
    </subcellularLocation>
</comment>
<reference evidence="8 9" key="1">
    <citation type="journal article" date="2011" name="Syst. Appl. Microbiol.">
        <title>Defluviimonas denitrificans gen. nov., sp. nov., and Pararhodobacter aggregans gen. nov., sp. nov., non-phototrophic Rhodobacteraceae from the biofilter of a marine aquaculture.</title>
        <authorList>
            <person name="Foesel B.U."/>
            <person name="Drake H.L."/>
            <person name="Schramm A."/>
        </authorList>
    </citation>
    <scope>NUCLEOTIDE SEQUENCE [LARGE SCALE GENOMIC DNA]</scope>
    <source>
        <strain evidence="8 9">D1-19</strain>
    </source>
</reference>
<sequence length="392" mass="40896">MKLGIFFLVLAYVLSQFYRAFLAVLSPVLGVEVGAQPQDLALSSGLWFLTFALMQIPVGAALDSIGPRRTAAWLLGLAGGGGALVFALAQQAWHIHAAMILIGIGCSPVLMAAYYIFGRVYPVRVFATLAGAIIGFGTLGNLAGAWPLAWAAETFGWRQSVLGLAVATVAVALALGVFVKDPPPVDQPAGGRGSLLDVLKLRALWLILPLMAVNYVPAAAIRGLWAGPFFRDVYQADALVIGSATLVMALAMVAGSFAYGAADRVFGSLKAVVLVGNLLSAACVLALWFLPTAGFWAVAALMAGIGFFGSSFPAMVAHGRSFFPPHLLGRGVTLMNLFGIGGVGVFQTLSGSLHRAVAPVPPEAPFQAIFLMFGLLLLAGAALYAFSQDRSD</sequence>
<evidence type="ECO:0000313" key="9">
    <source>
        <dbReference type="Proteomes" id="UP000244810"/>
    </source>
</evidence>
<comment type="caution">
    <text evidence="8">The sequence shown here is derived from an EMBL/GenBank/DDBJ whole genome shotgun (WGS) entry which is preliminary data.</text>
</comment>
<evidence type="ECO:0000256" key="1">
    <source>
        <dbReference type="ARBA" id="ARBA00004651"/>
    </source>
</evidence>
<proteinExistence type="predicted"/>
<dbReference type="PANTHER" id="PTHR43124">
    <property type="entry name" value="PURINE EFFLUX PUMP PBUE"/>
    <property type="match status" value="1"/>
</dbReference>
<feature type="transmembrane region" description="Helical" evidence="6">
    <location>
        <begin position="199"/>
        <end position="218"/>
    </location>
</feature>
<dbReference type="InterPro" id="IPR011701">
    <property type="entry name" value="MFS"/>
</dbReference>
<organism evidence="8 9">
    <name type="scientific">Pararhodobacter aggregans</name>
    <dbReference type="NCBI Taxonomy" id="404875"/>
    <lineage>
        <taxon>Bacteria</taxon>
        <taxon>Pseudomonadati</taxon>
        <taxon>Pseudomonadota</taxon>
        <taxon>Alphaproteobacteria</taxon>
        <taxon>Rhodobacterales</taxon>
        <taxon>Paracoccaceae</taxon>
        <taxon>Pararhodobacter</taxon>
    </lineage>
</organism>
<feature type="transmembrane region" description="Helical" evidence="6">
    <location>
        <begin position="161"/>
        <end position="179"/>
    </location>
</feature>
<gene>
    <name evidence="8" type="ORF">DDE23_17035</name>
</gene>
<dbReference type="RefSeq" id="WP_107753291.1">
    <property type="nucleotide sequence ID" value="NZ_QBKF01000009.1"/>
</dbReference>
<dbReference type="InterPro" id="IPR020846">
    <property type="entry name" value="MFS_dom"/>
</dbReference>
<protein>
    <submittedName>
        <fullName evidence="8">MFS transporter</fullName>
    </submittedName>
</protein>
<feature type="transmembrane region" description="Helical" evidence="6">
    <location>
        <begin position="271"/>
        <end position="289"/>
    </location>
</feature>
<evidence type="ECO:0000256" key="6">
    <source>
        <dbReference type="SAM" id="Phobius"/>
    </source>
</evidence>
<feature type="transmembrane region" description="Helical" evidence="6">
    <location>
        <begin position="238"/>
        <end position="259"/>
    </location>
</feature>
<accession>A0A2T7UNV4</accession>
<evidence type="ECO:0000256" key="2">
    <source>
        <dbReference type="ARBA" id="ARBA00022475"/>
    </source>
</evidence>
<keyword evidence="9" id="KW-1185">Reference proteome</keyword>
<keyword evidence="2" id="KW-1003">Cell membrane</keyword>
<name>A0A2T7UNV4_9RHOB</name>
<feature type="transmembrane region" description="Helical" evidence="6">
    <location>
        <begin position="70"/>
        <end position="89"/>
    </location>
</feature>
<evidence type="ECO:0000259" key="7">
    <source>
        <dbReference type="PROSITE" id="PS50850"/>
    </source>
</evidence>
<feature type="transmembrane region" description="Helical" evidence="6">
    <location>
        <begin position="129"/>
        <end position="149"/>
    </location>
</feature>
<feature type="transmembrane region" description="Helical" evidence="6">
    <location>
        <begin position="40"/>
        <end position="58"/>
    </location>
</feature>
<dbReference type="Gene3D" id="1.20.1250.20">
    <property type="entry name" value="MFS general substrate transporter like domains"/>
    <property type="match status" value="2"/>
</dbReference>
<keyword evidence="3 6" id="KW-0812">Transmembrane</keyword>
<dbReference type="Pfam" id="PF07690">
    <property type="entry name" value="MFS_1"/>
    <property type="match status" value="1"/>
</dbReference>
<evidence type="ECO:0000256" key="5">
    <source>
        <dbReference type="ARBA" id="ARBA00023136"/>
    </source>
</evidence>
<keyword evidence="5 6" id="KW-0472">Membrane</keyword>